<accession>A0ABD5WYN5</accession>
<dbReference type="Gene3D" id="2.60.40.1120">
    <property type="entry name" value="Carboxypeptidase-like, regulatory domain"/>
    <property type="match status" value="2"/>
</dbReference>
<proteinExistence type="predicted"/>
<keyword evidence="4" id="KW-1185">Reference proteome</keyword>
<sequence length="434" mass="44680">MRSHTRLPVLAAVVLVLAVAPALGAVGAVGSGAGADAAATQEATVTLTVAVETPTGDAVSGAELTATWDDGEATATTASNGRAFVDVPEDATVEVAIDHPDYVRNEPYVVENATEDLVSITVRERGSLTVSVEDAGGDPVGDARVVLRADGEIVVNGRTNANGGFTTGVVEQRTYSLSVVKQGYYRVMRDVSVGTAARESVTVERGSVTVSFEVTDDRFTPPSAVADAQIQLETAGTFRTLDNGEATAQVPVNANLDLVVTKAGYGTVERTLDVGESATTVRLNISRTPELNVTAVNDRVLVGERNVVTVVDAYGDPVADATVLVDDTEVGTTGGDGTLRIQLEEAGEHTVVAEADDLTSEPLTVTAVRERTPTATPSATPTATPIPAESPGTPTEGPETGVSFPGFTPVTAVIALLALAALVAGMNRRGDRSE</sequence>
<dbReference type="EMBL" id="JBHTAG010000003">
    <property type="protein sequence ID" value="MFC7098699.1"/>
    <property type="molecule type" value="Genomic_DNA"/>
</dbReference>
<evidence type="ECO:0000256" key="2">
    <source>
        <dbReference type="SAM" id="Phobius"/>
    </source>
</evidence>
<keyword evidence="2" id="KW-0812">Transmembrane</keyword>
<dbReference type="RefSeq" id="WP_276236758.1">
    <property type="nucleotide sequence ID" value="NZ_CP119989.1"/>
</dbReference>
<dbReference type="InterPro" id="IPR008969">
    <property type="entry name" value="CarboxyPept-like_regulatory"/>
</dbReference>
<dbReference type="GeneID" id="79270367"/>
<keyword evidence="2" id="KW-0472">Membrane</keyword>
<protein>
    <submittedName>
        <fullName evidence="3">Carboxypeptidase-like regulatory domain-containing protein</fullName>
    </submittedName>
</protein>
<dbReference type="AlphaFoldDB" id="A0ABD5WYN5"/>
<organism evidence="3 4">
    <name type="scientific">Halobaculum marinum</name>
    <dbReference type="NCBI Taxonomy" id="3031996"/>
    <lineage>
        <taxon>Archaea</taxon>
        <taxon>Methanobacteriati</taxon>
        <taxon>Methanobacteriota</taxon>
        <taxon>Stenosarchaea group</taxon>
        <taxon>Halobacteria</taxon>
        <taxon>Halobacteriales</taxon>
        <taxon>Haloferacaceae</taxon>
        <taxon>Halobaculum</taxon>
    </lineage>
</organism>
<keyword evidence="2" id="KW-1133">Transmembrane helix</keyword>
<evidence type="ECO:0000313" key="3">
    <source>
        <dbReference type="EMBL" id="MFC7098699.1"/>
    </source>
</evidence>
<dbReference type="Proteomes" id="UP001596388">
    <property type="component" value="Unassembled WGS sequence"/>
</dbReference>
<dbReference type="SUPFAM" id="SSF49464">
    <property type="entry name" value="Carboxypeptidase regulatory domain-like"/>
    <property type="match status" value="1"/>
</dbReference>
<dbReference type="SUPFAM" id="SSF49478">
    <property type="entry name" value="Cna protein B-type domain"/>
    <property type="match status" value="1"/>
</dbReference>
<evidence type="ECO:0000313" key="4">
    <source>
        <dbReference type="Proteomes" id="UP001596388"/>
    </source>
</evidence>
<feature type="compositionally biased region" description="Low complexity" evidence="1">
    <location>
        <begin position="373"/>
        <end position="391"/>
    </location>
</feature>
<reference evidence="3 4" key="1">
    <citation type="journal article" date="2019" name="Int. J. Syst. Evol. Microbiol.">
        <title>The Global Catalogue of Microorganisms (GCM) 10K type strain sequencing project: providing services to taxonomists for standard genome sequencing and annotation.</title>
        <authorList>
            <consortium name="The Broad Institute Genomics Platform"/>
            <consortium name="The Broad Institute Genome Sequencing Center for Infectious Disease"/>
            <person name="Wu L."/>
            <person name="Ma J."/>
        </authorList>
    </citation>
    <scope>NUCLEOTIDE SEQUENCE [LARGE SCALE GENOMIC DNA]</scope>
    <source>
        <strain evidence="3 4">DT55</strain>
    </source>
</reference>
<evidence type="ECO:0000256" key="1">
    <source>
        <dbReference type="SAM" id="MobiDB-lite"/>
    </source>
</evidence>
<feature type="transmembrane region" description="Helical" evidence="2">
    <location>
        <begin position="404"/>
        <end position="424"/>
    </location>
</feature>
<comment type="caution">
    <text evidence="3">The sequence shown here is derived from an EMBL/GenBank/DDBJ whole genome shotgun (WGS) entry which is preliminary data.</text>
</comment>
<gene>
    <name evidence="3" type="ORF">ACFQKD_15440</name>
</gene>
<name>A0ABD5WYN5_9EURY</name>
<feature type="region of interest" description="Disordered" evidence="1">
    <location>
        <begin position="370"/>
        <end position="403"/>
    </location>
</feature>